<name>K0RLF3_THAOC</name>
<accession>K0RLF3</accession>
<dbReference type="AlphaFoldDB" id="K0RLF3"/>
<dbReference type="Proteomes" id="UP000266841">
    <property type="component" value="Unassembled WGS sequence"/>
</dbReference>
<sequence length="339" mass="37787">MSTSNEVQYYESDFDFDEHAAAVREQINHAEEEPEERLIAKHDENDDSLTPLSQADSWNQFHSHHSAGNFYKPRRYLLSAFPCIAQYLAGGDDASSIRVVLEVGCGSGSTCVPIIKECSKRCDMVNENIILLACDCSTTAVETTRRFIDGLVENESLRRPHFASFDADPSLTIDESPPFLSQVKSAHDDLMRDTELAGQLVANGDIGVAGIVLLVFVLSAVTPTRVNRFVQQIHETTAPGGKVCFRDYGLYDLPMLRFDSQACCRSSTSLGDPVYLRGEGTIARFFTLESTRAIFESAGFTTCELRYCTVYNINRKTRQKLKRVFVHGVFVKPHNDGTT</sequence>
<evidence type="ECO:0000256" key="2">
    <source>
        <dbReference type="ARBA" id="ARBA00022603"/>
    </source>
</evidence>
<keyword evidence="5" id="KW-1185">Reference proteome</keyword>
<dbReference type="EMBL" id="AGNL01038485">
    <property type="protein sequence ID" value="EJK53109.1"/>
    <property type="molecule type" value="Genomic_DNA"/>
</dbReference>
<evidence type="ECO:0000313" key="4">
    <source>
        <dbReference type="EMBL" id="EJK53109.1"/>
    </source>
</evidence>
<reference evidence="4 5" key="1">
    <citation type="journal article" date="2012" name="Genome Biol.">
        <title>Genome and low-iron response of an oceanic diatom adapted to chronic iron limitation.</title>
        <authorList>
            <person name="Lommer M."/>
            <person name="Specht M."/>
            <person name="Roy A.S."/>
            <person name="Kraemer L."/>
            <person name="Andreson R."/>
            <person name="Gutowska M.A."/>
            <person name="Wolf J."/>
            <person name="Bergner S.V."/>
            <person name="Schilhabel M.B."/>
            <person name="Klostermeier U.C."/>
            <person name="Beiko R.G."/>
            <person name="Rosenstiel P."/>
            <person name="Hippler M."/>
            <person name="Laroche J."/>
        </authorList>
    </citation>
    <scope>NUCLEOTIDE SEQUENCE [LARGE SCALE GENOMIC DNA]</scope>
    <source>
        <strain evidence="4 5">CCMP1005</strain>
    </source>
</reference>
<comment type="similarity">
    <text evidence="1">Belongs to the methyltransferase superfamily. METL family.</text>
</comment>
<keyword evidence="2" id="KW-0489">Methyltransferase</keyword>
<evidence type="ECO:0000256" key="1">
    <source>
        <dbReference type="ARBA" id="ARBA00009725"/>
    </source>
</evidence>
<dbReference type="Gene3D" id="3.40.50.150">
    <property type="entry name" value="Vaccinia Virus protein VP39"/>
    <property type="match status" value="1"/>
</dbReference>
<gene>
    <name evidence="4" type="ORF">THAOC_27516</name>
</gene>
<dbReference type="PANTHER" id="PTHR22809">
    <property type="entry name" value="METHYLTRANSFERASE-RELATED"/>
    <property type="match status" value="1"/>
</dbReference>
<dbReference type="OrthoDB" id="417697at2759"/>
<dbReference type="GO" id="GO:0032259">
    <property type="term" value="P:methylation"/>
    <property type="evidence" value="ECO:0007669"/>
    <property type="project" value="UniProtKB-KW"/>
</dbReference>
<protein>
    <recommendedName>
        <fullName evidence="6">Methyltransferase-like protein</fullName>
    </recommendedName>
</protein>
<dbReference type="OMA" id="KHNACKT"/>
<dbReference type="InterPro" id="IPR026113">
    <property type="entry name" value="METTL2/6/8-like"/>
</dbReference>
<dbReference type="PANTHER" id="PTHR22809:SF14">
    <property type="entry name" value="TRNA N(3)-METHYLCYTIDINE METHYLTRANSFERASE"/>
    <property type="match status" value="1"/>
</dbReference>
<proteinExistence type="inferred from homology"/>
<evidence type="ECO:0000256" key="3">
    <source>
        <dbReference type="ARBA" id="ARBA00022679"/>
    </source>
</evidence>
<comment type="caution">
    <text evidence="4">The sequence shown here is derived from an EMBL/GenBank/DDBJ whole genome shotgun (WGS) entry which is preliminary data.</text>
</comment>
<evidence type="ECO:0008006" key="6">
    <source>
        <dbReference type="Google" id="ProtNLM"/>
    </source>
</evidence>
<dbReference type="Pfam" id="PF13489">
    <property type="entry name" value="Methyltransf_23"/>
    <property type="match status" value="1"/>
</dbReference>
<dbReference type="GO" id="GO:0008173">
    <property type="term" value="F:RNA methyltransferase activity"/>
    <property type="evidence" value="ECO:0007669"/>
    <property type="project" value="UniProtKB-ARBA"/>
</dbReference>
<dbReference type="InterPro" id="IPR029063">
    <property type="entry name" value="SAM-dependent_MTases_sf"/>
</dbReference>
<keyword evidence="3" id="KW-0808">Transferase</keyword>
<organism evidence="4 5">
    <name type="scientific">Thalassiosira oceanica</name>
    <name type="common">Marine diatom</name>
    <dbReference type="NCBI Taxonomy" id="159749"/>
    <lineage>
        <taxon>Eukaryota</taxon>
        <taxon>Sar</taxon>
        <taxon>Stramenopiles</taxon>
        <taxon>Ochrophyta</taxon>
        <taxon>Bacillariophyta</taxon>
        <taxon>Coscinodiscophyceae</taxon>
        <taxon>Thalassiosirophycidae</taxon>
        <taxon>Thalassiosirales</taxon>
        <taxon>Thalassiosiraceae</taxon>
        <taxon>Thalassiosira</taxon>
    </lineage>
</organism>
<dbReference type="GO" id="GO:0008757">
    <property type="term" value="F:S-adenosylmethionine-dependent methyltransferase activity"/>
    <property type="evidence" value="ECO:0007669"/>
    <property type="project" value="UniProtKB-ARBA"/>
</dbReference>
<evidence type="ECO:0000313" key="5">
    <source>
        <dbReference type="Proteomes" id="UP000266841"/>
    </source>
</evidence>
<dbReference type="SUPFAM" id="SSF53335">
    <property type="entry name" value="S-adenosyl-L-methionine-dependent methyltransferases"/>
    <property type="match status" value="1"/>
</dbReference>
<dbReference type="eggNOG" id="KOG2361">
    <property type="taxonomic scope" value="Eukaryota"/>
</dbReference>